<dbReference type="GO" id="GO:0005829">
    <property type="term" value="C:cytosol"/>
    <property type="evidence" value="ECO:0007669"/>
    <property type="project" value="TreeGrafter"/>
</dbReference>
<dbReference type="InterPro" id="IPR008909">
    <property type="entry name" value="DALR_anticod-bd"/>
</dbReference>
<proteinExistence type="inferred from homology"/>
<evidence type="ECO:0000313" key="13">
    <source>
        <dbReference type="EMBL" id="MBJ7543195.1"/>
    </source>
</evidence>
<dbReference type="EMBL" id="JAEMUK010000011">
    <property type="protein sequence ID" value="MBJ7543195.1"/>
    <property type="molecule type" value="Genomic_DNA"/>
</dbReference>
<keyword evidence="6 11" id="KW-0547">Nucleotide-binding</keyword>
<evidence type="ECO:0000256" key="2">
    <source>
        <dbReference type="ARBA" id="ARBA00008226"/>
    </source>
</evidence>
<dbReference type="PANTHER" id="PTHR30075">
    <property type="entry name" value="GLYCYL-TRNA SYNTHETASE"/>
    <property type="match status" value="1"/>
</dbReference>
<keyword evidence="9 11" id="KW-0030">Aminoacyl-tRNA synthetase</keyword>
<evidence type="ECO:0000256" key="7">
    <source>
        <dbReference type="ARBA" id="ARBA00022840"/>
    </source>
</evidence>
<keyword evidence="5 11" id="KW-0436">Ligase</keyword>
<reference evidence="13 14" key="1">
    <citation type="submission" date="2020-12" db="EMBL/GenBank/DDBJ databases">
        <title>Revised draft genomes of Rhodomicrobium vannielii ATCC 17100 and Rhodomicrobium udaipurense JA643.</title>
        <authorList>
            <person name="Conners E.M."/>
            <person name="Davenport E.J."/>
            <person name="Bose A."/>
        </authorList>
    </citation>
    <scope>NUCLEOTIDE SEQUENCE [LARGE SCALE GENOMIC DNA]</scope>
    <source>
        <strain evidence="13 14">JA643</strain>
    </source>
</reference>
<dbReference type="PROSITE" id="PS50861">
    <property type="entry name" value="AA_TRNA_LIGASE_II_GLYAB"/>
    <property type="match status" value="1"/>
</dbReference>
<evidence type="ECO:0000256" key="1">
    <source>
        <dbReference type="ARBA" id="ARBA00004496"/>
    </source>
</evidence>
<keyword evidence="7 11" id="KW-0067">ATP-binding</keyword>
<dbReference type="SUPFAM" id="SSF109604">
    <property type="entry name" value="HD-domain/PDEase-like"/>
    <property type="match status" value="1"/>
</dbReference>
<dbReference type="AlphaFoldDB" id="A0A8I1GCA9"/>
<comment type="subunit">
    <text evidence="3 11">Tetramer of two alpha and two beta subunits.</text>
</comment>
<organism evidence="13 14">
    <name type="scientific">Rhodomicrobium udaipurense</name>
    <dbReference type="NCBI Taxonomy" id="1202716"/>
    <lineage>
        <taxon>Bacteria</taxon>
        <taxon>Pseudomonadati</taxon>
        <taxon>Pseudomonadota</taxon>
        <taxon>Alphaproteobacteria</taxon>
        <taxon>Hyphomicrobiales</taxon>
        <taxon>Hyphomicrobiaceae</taxon>
        <taxon>Rhodomicrobium</taxon>
    </lineage>
</organism>
<evidence type="ECO:0000256" key="11">
    <source>
        <dbReference type="HAMAP-Rule" id="MF_00255"/>
    </source>
</evidence>
<gene>
    <name evidence="11" type="primary">glyS</name>
    <name evidence="13" type="ORF">JDN41_06455</name>
</gene>
<dbReference type="HAMAP" id="MF_00255">
    <property type="entry name" value="Gly_tRNA_synth_beta"/>
    <property type="match status" value="1"/>
</dbReference>
<evidence type="ECO:0000259" key="12">
    <source>
        <dbReference type="Pfam" id="PF05746"/>
    </source>
</evidence>
<dbReference type="Pfam" id="PF05746">
    <property type="entry name" value="DALR_1"/>
    <property type="match status" value="1"/>
</dbReference>
<evidence type="ECO:0000256" key="8">
    <source>
        <dbReference type="ARBA" id="ARBA00022917"/>
    </source>
</evidence>
<dbReference type="InterPro" id="IPR006194">
    <property type="entry name" value="Gly-tRNA-synth_heterodimer"/>
</dbReference>
<evidence type="ECO:0000313" key="14">
    <source>
        <dbReference type="Proteomes" id="UP000623250"/>
    </source>
</evidence>
<evidence type="ECO:0000256" key="4">
    <source>
        <dbReference type="ARBA" id="ARBA00022490"/>
    </source>
</evidence>
<dbReference type="RefSeq" id="WP_199502335.1">
    <property type="nucleotide sequence ID" value="NZ_JAEMUK010000011.1"/>
</dbReference>
<dbReference type="GO" id="GO:0006420">
    <property type="term" value="P:arginyl-tRNA aminoacylation"/>
    <property type="evidence" value="ECO:0007669"/>
    <property type="project" value="InterPro"/>
</dbReference>
<dbReference type="NCBIfam" id="TIGR00211">
    <property type="entry name" value="glyS"/>
    <property type="match status" value="1"/>
</dbReference>
<evidence type="ECO:0000256" key="10">
    <source>
        <dbReference type="ARBA" id="ARBA00047937"/>
    </source>
</evidence>
<sequence>MPNLLLELFSEEIPARLQGRGADDLAKLVTEALTKGGLTVGATRTLSGPRRIVFIADDVPEHSAATVEERKGPRTSAPAKALEGFVKAAGLNSIDEAQVVKDPKGDYYLARSEKPGRAAADIIAEAVPEIIRKFPWPKSMRWGNGRLRWIRPLHSILCLFDDKPVAFEVDGIKSGDITYGHRFLSGENATQPKVVKVARISDYADALMHAKVVVAGEHRAKAILEGAHTAASDAGLALVEDHGLLAENAGLVEWPVVLSGQFEESFLDVPEEILMTSMKAHQKCFSLRSAKTGKLANRFILVSNLEAVDGGKAIVAGNERVIRARLSDAKFFWENDRKRPLEGMTALLGQVTFHEKLGTQLERVERIKALARELAPIVGANPDDAERAAHLAKADLMSETVGEFPELQGIIGRYIALAQGEKPAVADAIAEHYKPQGPSDAVPTNPVSVAVALADKLDMLVGFWAIDEKPTGSKDPFALRRAALGVIRIVLERSASELDLNRLLSKALHSYLVPPRCTYDEIVDNVVRADQLMEGFIDTFELYGSLRSKKYLKLAEGLFKDVEEPQGYTERSGNEKMPAWLDLYLNYTDFLVPGYKEDHLDDLDPDGFHERYMSAAKVLEPAISQFTSWLFVFHADRLKVYLRDQGARHDLIDAVFALPGQDDLLMVVRRVEALGRFLETDDGKSLLALVRRALNILRIEEKKDARAFDGEPAAKLLKDKEEKTLASAVKAVGKDVRAALATEDFEAAMAALAKLRAPVDAFFDKVTVNAAASDIRENRLTLLAQIRALTLDIADFSKIEG</sequence>
<keyword evidence="8 11" id="KW-0648">Protein biosynthesis</keyword>
<keyword evidence="4 11" id="KW-0963">Cytoplasm</keyword>
<dbReference type="PRINTS" id="PR01045">
    <property type="entry name" value="TRNASYNTHGB"/>
</dbReference>
<keyword evidence="14" id="KW-1185">Reference proteome</keyword>
<comment type="similarity">
    <text evidence="2 11">Belongs to the class-II aminoacyl-tRNA synthetase family.</text>
</comment>
<dbReference type="GO" id="GO:0004820">
    <property type="term" value="F:glycine-tRNA ligase activity"/>
    <property type="evidence" value="ECO:0007669"/>
    <property type="project" value="UniProtKB-UniRule"/>
</dbReference>
<dbReference type="InterPro" id="IPR015944">
    <property type="entry name" value="Gly-tRNA-synth_bsu"/>
</dbReference>
<evidence type="ECO:0000256" key="6">
    <source>
        <dbReference type="ARBA" id="ARBA00022741"/>
    </source>
</evidence>
<comment type="subcellular location">
    <subcellularLocation>
        <location evidence="1 11">Cytoplasm</location>
    </subcellularLocation>
</comment>
<dbReference type="EC" id="6.1.1.14" evidence="11"/>
<evidence type="ECO:0000256" key="5">
    <source>
        <dbReference type="ARBA" id="ARBA00022598"/>
    </source>
</evidence>
<dbReference type="GO" id="GO:0006426">
    <property type="term" value="P:glycyl-tRNA aminoacylation"/>
    <property type="evidence" value="ECO:0007669"/>
    <property type="project" value="UniProtKB-UniRule"/>
</dbReference>
<dbReference type="Pfam" id="PF02092">
    <property type="entry name" value="tRNA_synt_2f"/>
    <property type="match status" value="1"/>
</dbReference>
<accession>A0A8I1GCA9</accession>
<name>A0A8I1GCA9_9HYPH</name>
<dbReference type="GO" id="GO:0004814">
    <property type="term" value="F:arginine-tRNA ligase activity"/>
    <property type="evidence" value="ECO:0007669"/>
    <property type="project" value="InterPro"/>
</dbReference>
<comment type="caution">
    <text evidence="13">The sequence shown here is derived from an EMBL/GenBank/DDBJ whole genome shotgun (WGS) entry which is preliminary data.</text>
</comment>
<dbReference type="PANTHER" id="PTHR30075:SF2">
    <property type="entry name" value="GLYCINE--TRNA LIGASE, CHLOROPLASTIC_MITOCHONDRIAL 2"/>
    <property type="match status" value="1"/>
</dbReference>
<dbReference type="Proteomes" id="UP000623250">
    <property type="component" value="Unassembled WGS sequence"/>
</dbReference>
<dbReference type="GO" id="GO:0005524">
    <property type="term" value="F:ATP binding"/>
    <property type="evidence" value="ECO:0007669"/>
    <property type="project" value="UniProtKB-UniRule"/>
</dbReference>
<protein>
    <recommendedName>
        <fullName evidence="11">Glycine--tRNA ligase beta subunit</fullName>
        <ecNumber evidence="11">6.1.1.14</ecNumber>
    </recommendedName>
    <alternativeName>
        <fullName evidence="11">Glycyl-tRNA synthetase beta subunit</fullName>
        <shortName evidence="11">GlyRS</shortName>
    </alternativeName>
</protein>
<evidence type="ECO:0000256" key="3">
    <source>
        <dbReference type="ARBA" id="ARBA00011209"/>
    </source>
</evidence>
<comment type="catalytic activity">
    <reaction evidence="10 11">
        <text>tRNA(Gly) + glycine + ATP = glycyl-tRNA(Gly) + AMP + diphosphate</text>
        <dbReference type="Rhea" id="RHEA:16013"/>
        <dbReference type="Rhea" id="RHEA-COMP:9664"/>
        <dbReference type="Rhea" id="RHEA-COMP:9683"/>
        <dbReference type="ChEBI" id="CHEBI:30616"/>
        <dbReference type="ChEBI" id="CHEBI:33019"/>
        <dbReference type="ChEBI" id="CHEBI:57305"/>
        <dbReference type="ChEBI" id="CHEBI:78442"/>
        <dbReference type="ChEBI" id="CHEBI:78522"/>
        <dbReference type="ChEBI" id="CHEBI:456215"/>
        <dbReference type="EC" id="6.1.1.14"/>
    </reaction>
</comment>
<evidence type="ECO:0000256" key="9">
    <source>
        <dbReference type="ARBA" id="ARBA00023146"/>
    </source>
</evidence>
<feature type="domain" description="DALR anticodon binding" evidence="12">
    <location>
        <begin position="692"/>
        <end position="787"/>
    </location>
</feature>